<evidence type="ECO:0000313" key="6">
    <source>
        <dbReference type="EMBL" id="KAJ7977496.1"/>
    </source>
</evidence>
<sequence>MMAEMKTNKLPSNWWWLDSHSAPRRSTRLQSTLAELDTKTKAMLRLIEEDADSFAQRAEMYYKKRPELISLVQDFYRTHRSLAERYDLVKSESGTRLLTTLGSPFASTTMCQSGKSICLEKTYDSYSETCDTEDLAESEIDDPEQEDENKLDDISKEEETSCLALSDEVMKLREEIEKLREDNRIQKEQLKQKDEEKIEVIEKLREENRIQKEQLKQKDEEKIEVIRHLSLAVNVLKEENVKMRKFIARESSMKRSSPLTLTS</sequence>
<dbReference type="InterPro" id="IPR051861">
    <property type="entry name" value="NET_actin-binding_domain"/>
</dbReference>
<gene>
    <name evidence="6" type="ORF">O6P43_007113</name>
</gene>
<feature type="region of interest" description="Disordered" evidence="4">
    <location>
        <begin position="130"/>
        <end position="151"/>
    </location>
</feature>
<evidence type="ECO:0000256" key="3">
    <source>
        <dbReference type="SAM" id="Coils"/>
    </source>
</evidence>
<dbReference type="AlphaFoldDB" id="A0AAD7VIT7"/>
<keyword evidence="7" id="KW-1185">Reference proteome</keyword>
<dbReference type="PROSITE" id="PS51774">
    <property type="entry name" value="NAB"/>
    <property type="match status" value="1"/>
</dbReference>
<name>A0AAD7VIT7_QUISA</name>
<dbReference type="KEGG" id="qsa:O6P43_007113"/>
<dbReference type="GO" id="GO:0003779">
    <property type="term" value="F:actin binding"/>
    <property type="evidence" value="ECO:0007669"/>
    <property type="project" value="InterPro"/>
</dbReference>
<accession>A0AAD7VIT7</accession>
<evidence type="ECO:0000256" key="1">
    <source>
        <dbReference type="ARBA" id="ARBA00023054"/>
    </source>
</evidence>
<dbReference type="InterPro" id="IPR011684">
    <property type="entry name" value="NAB"/>
</dbReference>
<evidence type="ECO:0000256" key="2">
    <source>
        <dbReference type="ARBA" id="ARBA00038006"/>
    </source>
</evidence>
<comment type="similarity">
    <text evidence="2">Belongs to the NET family.</text>
</comment>
<dbReference type="Pfam" id="PF07765">
    <property type="entry name" value="KIP1"/>
    <property type="match status" value="1"/>
</dbReference>
<dbReference type="PANTHER" id="PTHR32258">
    <property type="entry name" value="PROTEIN NETWORKED 4A"/>
    <property type="match status" value="1"/>
</dbReference>
<feature type="domain" description="NAB" evidence="5">
    <location>
        <begin position="12"/>
        <end position="93"/>
    </location>
</feature>
<protein>
    <submittedName>
        <fullName evidence="6">Protein NETWORKED 3A-like</fullName>
    </submittedName>
</protein>
<dbReference type="Proteomes" id="UP001163823">
    <property type="component" value="Chromosome 3"/>
</dbReference>
<comment type="caution">
    <text evidence="6">The sequence shown here is derived from an EMBL/GenBank/DDBJ whole genome shotgun (WGS) entry which is preliminary data.</text>
</comment>
<evidence type="ECO:0000256" key="4">
    <source>
        <dbReference type="SAM" id="MobiDB-lite"/>
    </source>
</evidence>
<dbReference type="EMBL" id="JARAOO010000003">
    <property type="protein sequence ID" value="KAJ7977496.1"/>
    <property type="molecule type" value="Genomic_DNA"/>
</dbReference>
<feature type="compositionally biased region" description="Acidic residues" evidence="4">
    <location>
        <begin position="130"/>
        <end position="150"/>
    </location>
</feature>
<evidence type="ECO:0000259" key="5">
    <source>
        <dbReference type="PROSITE" id="PS51774"/>
    </source>
</evidence>
<reference evidence="6" key="1">
    <citation type="journal article" date="2023" name="Science">
        <title>Elucidation of the pathway for biosynthesis of saponin adjuvants from the soapbark tree.</title>
        <authorList>
            <person name="Reed J."/>
            <person name="Orme A."/>
            <person name="El-Demerdash A."/>
            <person name="Owen C."/>
            <person name="Martin L.B.B."/>
            <person name="Misra R.C."/>
            <person name="Kikuchi S."/>
            <person name="Rejzek M."/>
            <person name="Martin A.C."/>
            <person name="Harkess A."/>
            <person name="Leebens-Mack J."/>
            <person name="Louveau T."/>
            <person name="Stephenson M.J."/>
            <person name="Osbourn A."/>
        </authorList>
    </citation>
    <scope>NUCLEOTIDE SEQUENCE</scope>
    <source>
        <strain evidence="6">S10</strain>
    </source>
</reference>
<evidence type="ECO:0000313" key="7">
    <source>
        <dbReference type="Proteomes" id="UP001163823"/>
    </source>
</evidence>
<keyword evidence="1 3" id="KW-0175">Coiled coil</keyword>
<dbReference type="PANTHER" id="PTHR32258:SF28">
    <property type="entry name" value="PROTEIN NETWORKED 3A-RELATED"/>
    <property type="match status" value="1"/>
</dbReference>
<organism evidence="6 7">
    <name type="scientific">Quillaja saponaria</name>
    <name type="common">Soap bark tree</name>
    <dbReference type="NCBI Taxonomy" id="32244"/>
    <lineage>
        <taxon>Eukaryota</taxon>
        <taxon>Viridiplantae</taxon>
        <taxon>Streptophyta</taxon>
        <taxon>Embryophyta</taxon>
        <taxon>Tracheophyta</taxon>
        <taxon>Spermatophyta</taxon>
        <taxon>Magnoliopsida</taxon>
        <taxon>eudicotyledons</taxon>
        <taxon>Gunneridae</taxon>
        <taxon>Pentapetalae</taxon>
        <taxon>rosids</taxon>
        <taxon>fabids</taxon>
        <taxon>Fabales</taxon>
        <taxon>Quillajaceae</taxon>
        <taxon>Quillaja</taxon>
    </lineage>
</organism>
<proteinExistence type="inferred from homology"/>
<dbReference type="GO" id="GO:0005774">
    <property type="term" value="C:vacuolar membrane"/>
    <property type="evidence" value="ECO:0007669"/>
    <property type="project" value="TreeGrafter"/>
</dbReference>
<feature type="coiled-coil region" evidence="3">
    <location>
        <begin position="162"/>
        <end position="221"/>
    </location>
</feature>